<protein>
    <submittedName>
        <fullName evidence="1">Uncharacterized protein</fullName>
    </submittedName>
</protein>
<gene>
    <name evidence="1" type="ORF">PCOR1329_LOCUS16208</name>
</gene>
<feature type="non-terminal residue" evidence="1">
    <location>
        <position position="161"/>
    </location>
</feature>
<reference evidence="1" key="1">
    <citation type="submission" date="2023-10" db="EMBL/GenBank/DDBJ databases">
        <authorList>
            <person name="Chen Y."/>
            <person name="Shah S."/>
            <person name="Dougan E. K."/>
            <person name="Thang M."/>
            <person name="Chan C."/>
        </authorList>
    </citation>
    <scope>NUCLEOTIDE SEQUENCE [LARGE SCALE GENOMIC DNA]</scope>
</reference>
<evidence type="ECO:0000313" key="1">
    <source>
        <dbReference type="EMBL" id="CAK0811698.1"/>
    </source>
</evidence>
<proteinExistence type="predicted"/>
<keyword evidence="2" id="KW-1185">Reference proteome</keyword>
<sequence>DPRYSSALVVLLNARDGDVWRAAAGQLKKIAEVFSRFNVGIVSIHVQSGIADNEKGDFVPASGGPLGENRVRIVFDESALDVEALRQEIERVGQRSGYALTSLMTESLFNPRAWLPGYMLRRKAFTIAYLSIMAADGNKSASKSWRLRPPGRLPAVLAARA</sequence>
<name>A0ABN9QZ46_9DINO</name>
<dbReference type="Proteomes" id="UP001189429">
    <property type="component" value="Unassembled WGS sequence"/>
</dbReference>
<accession>A0ABN9QZ46</accession>
<dbReference type="EMBL" id="CAUYUJ010004956">
    <property type="protein sequence ID" value="CAK0811698.1"/>
    <property type="molecule type" value="Genomic_DNA"/>
</dbReference>
<evidence type="ECO:0000313" key="2">
    <source>
        <dbReference type="Proteomes" id="UP001189429"/>
    </source>
</evidence>
<organism evidence="1 2">
    <name type="scientific">Prorocentrum cordatum</name>
    <dbReference type="NCBI Taxonomy" id="2364126"/>
    <lineage>
        <taxon>Eukaryota</taxon>
        <taxon>Sar</taxon>
        <taxon>Alveolata</taxon>
        <taxon>Dinophyceae</taxon>
        <taxon>Prorocentrales</taxon>
        <taxon>Prorocentraceae</taxon>
        <taxon>Prorocentrum</taxon>
    </lineage>
</organism>
<comment type="caution">
    <text evidence="1">The sequence shown here is derived from an EMBL/GenBank/DDBJ whole genome shotgun (WGS) entry which is preliminary data.</text>
</comment>
<feature type="non-terminal residue" evidence="1">
    <location>
        <position position="1"/>
    </location>
</feature>